<accession>A0ABT8M7F8</accession>
<feature type="region of interest" description="Disordered" evidence="1">
    <location>
        <begin position="40"/>
        <end position="59"/>
    </location>
</feature>
<proteinExistence type="predicted"/>
<protein>
    <submittedName>
        <fullName evidence="2">DUF4352 domain-containing protein</fullName>
    </submittedName>
</protein>
<reference evidence="2" key="1">
    <citation type="submission" date="2019-05" db="EMBL/GenBank/DDBJ databases">
        <title>Methanoculleus sp. FWC-SCC1, a methanogenic archaeon isolated from deep marine cold seep.</title>
        <authorList>
            <person name="Chen Y.-W."/>
            <person name="Chen S.-C."/>
            <person name="Teng N.-H."/>
            <person name="Lai M.-C."/>
        </authorList>
    </citation>
    <scope>NUCLEOTIDE SEQUENCE</scope>
    <source>
        <strain evidence="2">FWC-SCC1</strain>
    </source>
</reference>
<dbReference type="RefSeq" id="WP_301662951.1">
    <property type="nucleotide sequence ID" value="NZ_VCYH01000002.1"/>
</dbReference>
<keyword evidence="3" id="KW-1185">Reference proteome</keyword>
<gene>
    <name evidence="2" type="ORF">FGU65_02985</name>
</gene>
<feature type="compositionally biased region" description="Polar residues" evidence="1">
    <location>
        <begin position="83"/>
        <end position="92"/>
    </location>
</feature>
<name>A0ABT8M7F8_9EURY</name>
<sequence length="396" mass="42187">MYPSMERWDSAAKIAGISFLVGLLLISYAVSPPPLVSGGAIAEPGPDEPSLSGNVSSPLSDMSRRLDAGTAFTISQPPPVENESLNTTPLPVENTTVTLPEYDDEVLRGVIANNSVSLMMLAVQGIYSLYYWDEAAVHADGARLHAAASALLPEVRSLHISPDQEHLQATFVAALNAYVSAGAVMKDGATLNASEVDAAFDGIINGTEHLRLAVGNLSDDLQIPEEIDAIGAFTLRSKSAPIFKNALPLRQRYTFTDRTGANMLSLILESARETGVYYVLGGDGAAVAAEPGRAFVVVTLQVTNIGHQGESRTYTVRTPDPGAFTLQYFDATYTPLKIPSRISFGDAYGAGTLDRYESKEGVILFDVPASFESADAYVRVNLGDQGTPVWALGRTL</sequence>
<evidence type="ECO:0000256" key="1">
    <source>
        <dbReference type="SAM" id="MobiDB-lite"/>
    </source>
</evidence>
<organism evidence="2 3">
    <name type="scientific">Methanoculleus frigidifontis</name>
    <dbReference type="NCBI Taxonomy" id="2584085"/>
    <lineage>
        <taxon>Archaea</taxon>
        <taxon>Methanobacteriati</taxon>
        <taxon>Methanobacteriota</taxon>
        <taxon>Stenosarchaea group</taxon>
        <taxon>Methanomicrobia</taxon>
        <taxon>Methanomicrobiales</taxon>
        <taxon>Methanomicrobiaceae</taxon>
        <taxon>Methanoculleus</taxon>
    </lineage>
</organism>
<dbReference type="EMBL" id="VCYH01000002">
    <property type="protein sequence ID" value="MDN7023865.1"/>
    <property type="molecule type" value="Genomic_DNA"/>
</dbReference>
<comment type="caution">
    <text evidence="2">The sequence shown here is derived from an EMBL/GenBank/DDBJ whole genome shotgun (WGS) entry which is preliminary data.</text>
</comment>
<dbReference type="Proteomes" id="UP001168338">
    <property type="component" value="Unassembled WGS sequence"/>
</dbReference>
<feature type="region of interest" description="Disordered" evidence="1">
    <location>
        <begin position="72"/>
        <end position="92"/>
    </location>
</feature>
<evidence type="ECO:0000313" key="2">
    <source>
        <dbReference type="EMBL" id="MDN7023865.1"/>
    </source>
</evidence>
<evidence type="ECO:0000313" key="3">
    <source>
        <dbReference type="Proteomes" id="UP001168338"/>
    </source>
</evidence>